<proteinExistence type="predicted"/>
<evidence type="ECO:0000313" key="3">
    <source>
        <dbReference type="EMBL" id="KIK07354.1"/>
    </source>
</evidence>
<dbReference type="HOGENOM" id="CLU_2085192_0_0_1"/>
<gene>
    <name evidence="3" type="ORF">K443DRAFT_673610</name>
</gene>
<dbReference type="AlphaFoldDB" id="A0A0C9Y080"/>
<feature type="transmembrane region" description="Helical" evidence="2">
    <location>
        <begin position="68"/>
        <end position="89"/>
    </location>
</feature>
<sequence length="117" mass="12010">MSSDVALSERSQGRVNSGQGESRCSSTTGDAVLDSSDEDGGNVSPKREYGLIGTSLLLIDTPAERARVPSFVVFFLVTFLGGLGCACLGSDGFDGAMKILGGAGRGMSPSDEPKDDT</sequence>
<evidence type="ECO:0000256" key="1">
    <source>
        <dbReference type="SAM" id="MobiDB-lite"/>
    </source>
</evidence>
<feature type="compositionally biased region" description="Polar residues" evidence="1">
    <location>
        <begin position="1"/>
        <end position="29"/>
    </location>
</feature>
<keyword evidence="2" id="KW-0812">Transmembrane</keyword>
<keyword evidence="2" id="KW-0472">Membrane</keyword>
<feature type="region of interest" description="Disordered" evidence="1">
    <location>
        <begin position="1"/>
        <end position="46"/>
    </location>
</feature>
<name>A0A0C9Y080_9AGAR</name>
<keyword evidence="2" id="KW-1133">Transmembrane helix</keyword>
<dbReference type="EMBL" id="KN838548">
    <property type="protein sequence ID" value="KIK07354.1"/>
    <property type="molecule type" value="Genomic_DNA"/>
</dbReference>
<keyword evidence="4" id="KW-1185">Reference proteome</keyword>
<dbReference type="Proteomes" id="UP000054477">
    <property type="component" value="Unassembled WGS sequence"/>
</dbReference>
<evidence type="ECO:0000256" key="2">
    <source>
        <dbReference type="SAM" id="Phobius"/>
    </source>
</evidence>
<protein>
    <submittedName>
        <fullName evidence="3">Unplaced genomic scaffold K443scaffold_13, whole genome shotgun sequence</fullName>
    </submittedName>
</protein>
<accession>A0A0C9Y080</accession>
<organism evidence="3 4">
    <name type="scientific">Laccaria amethystina LaAM-08-1</name>
    <dbReference type="NCBI Taxonomy" id="1095629"/>
    <lineage>
        <taxon>Eukaryota</taxon>
        <taxon>Fungi</taxon>
        <taxon>Dikarya</taxon>
        <taxon>Basidiomycota</taxon>
        <taxon>Agaricomycotina</taxon>
        <taxon>Agaricomycetes</taxon>
        <taxon>Agaricomycetidae</taxon>
        <taxon>Agaricales</taxon>
        <taxon>Agaricineae</taxon>
        <taxon>Hydnangiaceae</taxon>
        <taxon>Laccaria</taxon>
    </lineage>
</organism>
<evidence type="ECO:0000313" key="4">
    <source>
        <dbReference type="Proteomes" id="UP000054477"/>
    </source>
</evidence>
<reference evidence="4" key="2">
    <citation type="submission" date="2015-01" db="EMBL/GenBank/DDBJ databases">
        <title>Evolutionary Origins and Diversification of the Mycorrhizal Mutualists.</title>
        <authorList>
            <consortium name="DOE Joint Genome Institute"/>
            <consortium name="Mycorrhizal Genomics Consortium"/>
            <person name="Kohler A."/>
            <person name="Kuo A."/>
            <person name="Nagy L.G."/>
            <person name="Floudas D."/>
            <person name="Copeland A."/>
            <person name="Barry K.W."/>
            <person name="Cichocki N."/>
            <person name="Veneault-Fourrey C."/>
            <person name="LaButti K."/>
            <person name="Lindquist E.A."/>
            <person name="Lipzen A."/>
            <person name="Lundell T."/>
            <person name="Morin E."/>
            <person name="Murat C."/>
            <person name="Riley R."/>
            <person name="Ohm R."/>
            <person name="Sun H."/>
            <person name="Tunlid A."/>
            <person name="Henrissat B."/>
            <person name="Grigoriev I.V."/>
            <person name="Hibbett D.S."/>
            <person name="Martin F."/>
        </authorList>
    </citation>
    <scope>NUCLEOTIDE SEQUENCE [LARGE SCALE GENOMIC DNA]</scope>
    <source>
        <strain evidence="4">LaAM-08-1</strain>
    </source>
</reference>
<reference evidence="3 4" key="1">
    <citation type="submission" date="2014-04" db="EMBL/GenBank/DDBJ databases">
        <authorList>
            <consortium name="DOE Joint Genome Institute"/>
            <person name="Kuo A."/>
            <person name="Kohler A."/>
            <person name="Nagy L.G."/>
            <person name="Floudas D."/>
            <person name="Copeland A."/>
            <person name="Barry K.W."/>
            <person name="Cichocki N."/>
            <person name="Veneault-Fourrey C."/>
            <person name="LaButti K."/>
            <person name="Lindquist E.A."/>
            <person name="Lipzen A."/>
            <person name="Lundell T."/>
            <person name="Morin E."/>
            <person name="Murat C."/>
            <person name="Sun H."/>
            <person name="Tunlid A."/>
            <person name="Henrissat B."/>
            <person name="Grigoriev I.V."/>
            <person name="Hibbett D.S."/>
            <person name="Martin F."/>
            <person name="Nordberg H.P."/>
            <person name="Cantor M.N."/>
            <person name="Hua S.X."/>
        </authorList>
    </citation>
    <scope>NUCLEOTIDE SEQUENCE [LARGE SCALE GENOMIC DNA]</scope>
    <source>
        <strain evidence="3 4">LaAM-08-1</strain>
    </source>
</reference>